<dbReference type="InterPro" id="IPR000182">
    <property type="entry name" value="GNAT_dom"/>
</dbReference>
<dbReference type="SUPFAM" id="SSF55729">
    <property type="entry name" value="Acyl-CoA N-acyltransferases (Nat)"/>
    <property type="match status" value="1"/>
</dbReference>
<organism evidence="2 3">
    <name type="scientific">Aporhodopirellula aestuarii</name>
    <dbReference type="NCBI Taxonomy" id="2950107"/>
    <lineage>
        <taxon>Bacteria</taxon>
        <taxon>Pseudomonadati</taxon>
        <taxon>Planctomycetota</taxon>
        <taxon>Planctomycetia</taxon>
        <taxon>Pirellulales</taxon>
        <taxon>Pirellulaceae</taxon>
        <taxon>Aporhodopirellula</taxon>
    </lineage>
</organism>
<accession>A0ABT0UDJ9</accession>
<dbReference type="EMBL" id="JAMQBK010000133">
    <property type="protein sequence ID" value="MCM2375132.1"/>
    <property type="molecule type" value="Genomic_DNA"/>
</dbReference>
<sequence length="313" mass="36736">MLELRKIQSDLFPKLYDSFLIDDDPLSNEQDWRNVFDYPWPNEEGHCGYAMLRDDELVGMMGMVFSDRSIQGQSRKFCNLHTWWVREDQRGHSLMMLRPLKKLSERYTITHFTPCDRIRAVARKLGFRDLSSQLRILLPIGQSTAARKSKSQVEFIWEPEQIRPALCEAERRIFDDHQPYSIGHLLIQDDQTQCYVVYTHVVRHRLPYCHIHYIGDRGLFAKCEPMIRATLIARHQVRFVAMEQRHCDGLQLHRSLKFWSPASSLVKSDTVNDADIDGLYSDVVFLKLTTLPDITHHLRQRAADLLPFLTRPD</sequence>
<proteinExistence type="predicted"/>
<evidence type="ECO:0000313" key="3">
    <source>
        <dbReference type="Proteomes" id="UP001202961"/>
    </source>
</evidence>
<reference evidence="2 3" key="1">
    <citation type="journal article" date="2022" name="Syst. Appl. Microbiol.">
        <title>Rhodopirellula aestuarii sp. nov., a novel member of the genus Rhodopirellula isolated from brackish sediments collected in the Tagus River estuary, Portugal.</title>
        <authorList>
            <person name="Vitorino I.R."/>
            <person name="Klimek D."/>
            <person name="Calusinska M."/>
            <person name="Lobo-da-Cunha A."/>
            <person name="Vasconcelos V."/>
            <person name="Lage O.M."/>
        </authorList>
    </citation>
    <scope>NUCLEOTIDE SEQUENCE [LARGE SCALE GENOMIC DNA]</scope>
    <source>
        <strain evidence="2 3">ICT_H3.1</strain>
    </source>
</reference>
<name>A0ABT0UDJ9_9BACT</name>
<dbReference type="RefSeq" id="WP_250933662.1">
    <property type="nucleotide sequence ID" value="NZ_JAMQBK010000133.1"/>
</dbReference>
<protein>
    <submittedName>
        <fullName evidence="2">GNAT family N-acetyltransferase</fullName>
    </submittedName>
</protein>
<dbReference type="InterPro" id="IPR016181">
    <property type="entry name" value="Acyl_CoA_acyltransferase"/>
</dbReference>
<keyword evidence="3" id="KW-1185">Reference proteome</keyword>
<evidence type="ECO:0000259" key="1">
    <source>
        <dbReference type="PROSITE" id="PS51186"/>
    </source>
</evidence>
<gene>
    <name evidence="2" type="ORF">NB063_31300</name>
</gene>
<feature type="domain" description="N-acetyltransferase" evidence="1">
    <location>
        <begin position="2"/>
        <end position="153"/>
    </location>
</feature>
<dbReference type="PROSITE" id="PS51186">
    <property type="entry name" value="GNAT"/>
    <property type="match status" value="1"/>
</dbReference>
<evidence type="ECO:0000313" key="2">
    <source>
        <dbReference type="EMBL" id="MCM2375132.1"/>
    </source>
</evidence>
<comment type="caution">
    <text evidence="2">The sequence shown here is derived from an EMBL/GenBank/DDBJ whole genome shotgun (WGS) entry which is preliminary data.</text>
</comment>
<dbReference type="Proteomes" id="UP001202961">
    <property type="component" value="Unassembled WGS sequence"/>
</dbReference>